<keyword evidence="2" id="KW-0472">Membrane</keyword>
<evidence type="ECO:0000256" key="2">
    <source>
        <dbReference type="SAM" id="Phobius"/>
    </source>
</evidence>
<evidence type="ECO:0000256" key="1">
    <source>
        <dbReference type="SAM" id="MobiDB-lite"/>
    </source>
</evidence>
<proteinExistence type="predicted"/>
<sequence length="209" mass="22861">MLTDSEPPRDFAGRPREPGWLHRAWLALGIVGVLGLAVIAGLLVADRYPSSTAALTTTPARPPADRPQEGEPVEPVLSDDVLGHPDEDAIRVLVDTHFEAINGLNYELWATTVVEHRVRDLPEQVWMDSYRSTTDGNVIVHRIDPGPADSLRMVLSFVSLQDPQDAPAEVPADCVYWRVVYPLAIENGRLKLDSGLPNSSVPSPCEDEG</sequence>
<dbReference type="KEGG" id="acad:UA74_25435"/>
<keyword evidence="2" id="KW-0812">Transmembrane</keyword>
<feature type="region of interest" description="Disordered" evidence="1">
    <location>
        <begin position="54"/>
        <end position="82"/>
    </location>
</feature>
<dbReference type="EMBL" id="CP016076">
    <property type="protein sequence ID" value="APU17096.1"/>
    <property type="molecule type" value="Genomic_DNA"/>
</dbReference>
<name>A0AAC9LGU3_9PSEU</name>
<accession>A0AAC9LGU3</accession>
<feature type="transmembrane region" description="Helical" evidence="2">
    <location>
        <begin position="24"/>
        <end position="45"/>
    </location>
</feature>
<protein>
    <submittedName>
        <fullName evidence="3">Uncharacterized protein</fullName>
    </submittedName>
</protein>
<gene>
    <name evidence="3" type="ORF">UA74_25435</name>
</gene>
<evidence type="ECO:0000313" key="4">
    <source>
        <dbReference type="Proteomes" id="UP000185511"/>
    </source>
</evidence>
<organism evidence="3 4">
    <name type="scientific">Actinoalloteichus fjordicus</name>
    <dbReference type="NCBI Taxonomy" id="1612552"/>
    <lineage>
        <taxon>Bacteria</taxon>
        <taxon>Bacillati</taxon>
        <taxon>Actinomycetota</taxon>
        <taxon>Actinomycetes</taxon>
        <taxon>Pseudonocardiales</taxon>
        <taxon>Pseudonocardiaceae</taxon>
        <taxon>Actinoalloteichus</taxon>
    </lineage>
</organism>
<dbReference type="RefSeq" id="WP_083683632.1">
    <property type="nucleotide sequence ID" value="NZ_CP016076.1"/>
</dbReference>
<keyword evidence="4" id="KW-1185">Reference proteome</keyword>
<evidence type="ECO:0000313" key="3">
    <source>
        <dbReference type="EMBL" id="APU17096.1"/>
    </source>
</evidence>
<dbReference type="AlphaFoldDB" id="A0AAC9LGU3"/>
<reference evidence="4" key="1">
    <citation type="submission" date="2016-06" db="EMBL/GenBank/DDBJ databases">
        <title>Complete genome sequence of Actinoalloteichus fjordicus DSM 46855 (=ADI127-17), type strain of the new species Actinoalloteichus fjordicus.</title>
        <authorList>
            <person name="Ruckert C."/>
            <person name="Nouioui I."/>
            <person name="Willmese J."/>
            <person name="van Wezel G."/>
            <person name="Klenk H.-P."/>
            <person name="Kalinowski J."/>
            <person name="Zotchev S.B."/>
        </authorList>
    </citation>
    <scope>NUCLEOTIDE SEQUENCE [LARGE SCALE GENOMIC DNA]</scope>
    <source>
        <strain evidence="4">ADI127-7</strain>
    </source>
</reference>
<keyword evidence="2" id="KW-1133">Transmembrane helix</keyword>
<dbReference type="Proteomes" id="UP000185511">
    <property type="component" value="Chromosome"/>
</dbReference>